<evidence type="ECO:0000256" key="4">
    <source>
        <dbReference type="ARBA" id="ARBA00022989"/>
    </source>
</evidence>
<comment type="subcellular location">
    <subcellularLocation>
        <location evidence="1">Membrane</location>
        <topology evidence="1">Multi-pass membrane protein</topology>
    </subcellularLocation>
</comment>
<accession>A0A6A6BC72</accession>
<evidence type="ECO:0000256" key="7">
    <source>
        <dbReference type="SAM" id="Phobius"/>
    </source>
</evidence>
<dbReference type="GO" id="GO:0016020">
    <property type="term" value="C:membrane"/>
    <property type="evidence" value="ECO:0007669"/>
    <property type="project" value="UniProtKB-SubCell"/>
</dbReference>
<gene>
    <name evidence="8" type="ORF">K452DRAFT_36128</name>
</gene>
<evidence type="ECO:0000256" key="3">
    <source>
        <dbReference type="ARBA" id="ARBA00022692"/>
    </source>
</evidence>
<feature type="transmembrane region" description="Helical" evidence="7">
    <location>
        <begin position="99"/>
        <end position="122"/>
    </location>
</feature>
<feature type="binding site" evidence="6">
    <location>
        <position position="270"/>
    </location>
    <ligand>
        <name>Zn(2+)</name>
        <dbReference type="ChEBI" id="CHEBI:29105"/>
    </ligand>
</feature>
<keyword evidence="9" id="KW-1185">Reference proteome</keyword>
<keyword evidence="3 7" id="KW-0812">Transmembrane</keyword>
<dbReference type="InterPro" id="IPR004254">
    <property type="entry name" value="AdipoR/HlyIII-related"/>
</dbReference>
<feature type="transmembrane region" description="Helical" evidence="7">
    <location>
        <begin position="134"/>
        <end position="157"/>
    </location>
</feature>
<dbReference type="PANTHER" id="PTHR20855:SF52">
    <property type="entry name" value="ADIPONECTIN RECEPTOR PROTEIN"/>
    <property type="match status" value="1"/>
</dbReference>
<keyword evidence="6" id="KW-0479">Metal-binding</keyword>
<evidence type="ECO:0000256" key="1">
    <source>
        <dbReference type="ARBA" id="ARBA00004141"/>
    </source>
</evidence>
<feature type="transmembrane region" description="Helical" evidence="7">
    <location>
        <begin position="164"/>
        <end position="183"/>
    </location>
</feature>
<evidence type="ECO:0000256" key="6">
    <source>
        <dbReference type="PIRSR" id="PIRSR604254-1"/>
    </source>
</evidence>
<dbReference type="AlphaFoldDB" id="A0A6A6BC72"/>
<dbReference type="EMBL" id="ML995487">
    <property type="protein sequence ID" value="KAF2141188.1"/>
    <property type="molecule type" value="Genomic_DNA"/>
</dbReference>
<organism evidence="8 9">
    <name type="scientific">Aplosporella prunicola CBS 121167</name>
    <dbReference type="NCBI Taxonomy" id="1176127"/>
    <lineage>
        <taxon>Eukaryota</taxon>
        <taxon>Fungi</taxon>
        <taxon>Dikarya</taxon>
        <taxon>Ascomycota</taxon>
        <taxon>Pezizomycotina</taxon>
        <taxon>Dothideomycetes</taxon>
        <taxon>Dothideomycetes incertae sedis</taxon>
        <taxon>Botryosphaeriales</taxon>
        <taxon>Aplosporellaceae</taxon>
        <taxon>Aplosporella</taxon>
    </lineage>
</organism>
<dbReference type="RefSeq" id="XP_033396901.1">
    <property type="nucleotide sequence ID" value="XM_033546408.1"/>
</dbReference>
<feature type="binding site" evidence="6">
    <location>
        <position position="120"/>
    </location>
    <ligand>
        <name>Zn(2+)</name>
        <dbReference type="ChEBI" id="CHEBI:29105"/>
    </ligand>
</feature>
<evidence type="ECO:0000313" key="9">
    <source>
        <dbReference type="Proteomes" id="UP000799438"/>
    </source>
</evidence>
<dbReference type="Pfam" id="PF03006">
    <property type="entry name" value="HlyIII"/>
    <property type="match status" value="1"/>
</dbReference>
<feature type="transmembrane region" description="Helical" evidence="7">
    <location>
        <begin position="268"/>
        <end position="288"/>
    </location>
</feature>
<dbReference type="GO" id="GO:0006882">
    <property type="term" value="P:intracellular zinc ion homeostasis"/>
    <property type="evidence" value="ECO:0007669"/>
    <property type="project" value="TreeGrafter"/>
</dbReference>
<reference evidence="8" key="1">
    <citation type="journal article" date="2020" name="Stud. Mycol.">
        <title>101 Dothideomycetes genomes: a test case for predicting lifestyles and emergence of pathogens.</title>
        <authorList>
            <person name="Haridas S."/>
            <person name="Albert R."/>
            <person name="Binder M."/>
            <person name="Bloem J."/>
            <person name="Labutti K."/>
            <person name="Salamov A."/>
            <person name="Andreopoulos B."/>
            <person name="Baker S."/>
            <person name="Barry K."/>
            <person name="Bills G."/>
            <person name="Bluhm B."/>
            <person name="Cannon C."/>
            <person name="Castanera R."/>
            <person name="Culley D."/>
            <person name="Daum C."/>
            <person name="Ezra D."/>
            <person name="Gonzalez J."/>
            <person name="Henrissat B."/>
            <person name="Kuo A."/>
            <person name="Liang C."/>
            <person name="Lipzen A."/>
            <person name="Lutzoni F."/>
            <person name="Magnuson J."/>
            <person name="Mondo S."/>
            <person name="Nolan M."/>
            <person name="Ohm R."/>
            <person name="Pangilinan J."/>
            <person name="Park H.-J."/>
            <person name="Ramirez L."/>
            <person name="Alfaro M."/>
            <person name="Sun H."/>
            <person name="Tritt A."/>
            <person name="Yoshinaga Y."/>
            <person name="Zwiers L.-H."/>
            <person name="Turgeon B."/>
            <person name="Goodwin S."/>
            <person name="Spatafora J."/>
            <person name="Crous P."/>
            <person name="Grigoriev I."/>
        </authorList>
    </citation>
    <scope>NUCLEOTIDE SEQUENCE</scope>
    <source>
        <strain evidence="8">CBS 121167</strain>
    </source>
</reference>
<dbReference type="GO" id="GO:0046872">
    <property type="term" value="F:metal ion binding"/>
    <property type="evidence" value="ECO:0007669"/>
    <property type="project" value="UniProtKB-KW"/>
</dbReference>
<evidence type="ECO:0000256" key="2">
    <source>
        <dbReference type="ARBA" id="ARBA00007018"/>
    </source>
</evidence>
<dbReference type="Proteomes" id="UP000799438">
    <property type="component" value="Unassembled WGS sequence"/>
</dbReference>
<feature type="binding site" evidence="6">
    <location>
        <position position="266"/>
    </location>
    <ligand>
        <name>Zn(2+)</name>
        <dbReference type="ChEBI" id="CHEBI:29105"/>
    </ligand>
</feature>
<proteinExistence type="inferred from homology"/>
<name>A0A6A6BC72_9PEZI</name>
<dbReference type="GeneID" id="54303914"/>
<protein>
    <submittedName>
        <fullName evidence="8">Uncharacterized protein</fullName>
    </submittedName>
</protein>
<dbReference type="OrthoDB" id="529367at2759"/>
<keyword evidence="6" id="KW-0862">Zinc</keyword>
<keyword evidence="4 7" id="KW-1133">Transmembrane helix</keyword>
<evidence type="ECO:0000256" key="5">
    <source>
        <dbReference type="ARBA" id="ARBA00023136"/>
    </source>
</evidence>
<dbReference type="PANTHER" id="PTHR20855">
    <property type="entry name" value="ADIPOR/PROGESTIN RECEPTOR-RELATED"/>
    <property type="match status" value="1"/>
</dbReference>
<sequence>MAKEADKAAESSKPEAKDGAQLLCWHELPPWQQDNEYIVSGYRPLSYSYQKSLASLGSLHNQTVNIYSHLLGLVVFVVAARGVWDALAERYVSATHEDLVVFGCFFGGAFLCFAFSTAFHTFSNHSLDAHERWLFMDFLGILCLTAGSWVPGVYYGYYCRPTTYRFYVFLISTIAAGCALLIITPRCRTNEWKTFRTAMFMSLGLVGIIPMTFAAREFGIAQAHRQMGWCWIVLEGVFYVSGALVYASKYPEKLWPGAFDFVGSSHQIFHILVICGALAHLTAILQAFDYNHHPETRMCRIG</sequence>
<evidence type="ECO:0000313" key="8">
    <source>
        <dbReference type="EMBL" id="KAF2141188.1"/>
    </source>
</evidence>
<dbReference type="GO" id="GO:0038023">
    <property type="term" value="F:signaling receptor activity"/>
    <property type="evidence" value="ECO:0007669"/>
    <property type="project" value="TreeGrafter"/>
</dbReference>
<keyword evidence="5 7" id="KW-0472">Membrane</keyword>
<feature type="transmembrane region" description="Helical" evidence="7">
    <location>
        <begin position="195"/>
        <end position="215"/>
    </location>
</feature>
<feature type="transmembrane region" description="Helical" evidence="7">
    <location>
        <begin position="227"/>
        <end position="248"/>
    </location>
</feature>
<comment type="similarity">
    <text evidence="2">Belongs to the ADIPOR family.</text>
</comment>